<sequence length="91" mass="10321">MHPCDESKTMFMTDEGNFCYKRLMDHIFKDHIGNQLEVYVDDIVVKSGMEGGHVGNLSSVFGVLRKHQLKLNPDKCSFNVRAGKLLGFMLT</sequence>
<dbReference type="Pfam" id="PF00078">
    <property type="entry name" value="RVT_1"/>
    <property type="match status" value="1"/>
</dbReference>
<dbReference type="InterPro" id="IPR053134">
    <property type="entry name" value="RNA-dir_DNA_polymerase"/>
</dbReference>
<accession>A0A371FJT9</accession>
<comment type="caution">
    <text evidence="2">The sequence shown here is derived from an EMBL/GenBank/DDBJ whole genome shotgun (WGS) entry which is preliminary data.</text>
</comment>
<reference evidence="2" key="1">
    <citation type="submission" date="2018-05" db="EMBL/GenBank/DDBJ databases">
        <title>Draft genome of Mucuna pruriens seed.</title>
        <authorList>
            <person name="Nnadi N.E."/>
            <person name="Vos R."/>
            <person name="Hasami M.H."/>
            <person name="Devisetty U.K."/>
            <person name="Aguiy J.C."/>
        </authorList>
    </citation>
    <scope>NUCLEOTIDE SEQUENCE [LARGE SCALE GENOMIC DNA]</scope>
    <source>
        <strain evidence="2">JCA_2017</strain>
    </source>
</reference>
<evidence type="ECO:0000259" key="1">
    <source>
        <dbReference type="Pfam" id="PF00078"/>
    </source>
</evidence>
<dbReference type="SUPFAM" id="SSF56672">
    <property type="entry name" value="DNA/RNA polymerases"/>
    <property type="match status" value="1"/>
</dbReference>
<dbReference type="PANTHER" id="PTHR24559:SF444">
    <property type="entry name" value="REVERSE TRANSCRIPTASE DOMAIN-CONTAINING PROTEIN"/>
    <property type="match status" value="1"/>
</dbReference>
<dbReference type="AlphaFoldDB" id="A0A371FJT9"/>
<dbReference type="Gene3D" id="3.30.70.270">
    <property type="match status" value="1"/>
</dbReference>
<name>A0A371FJT9_MUCPR</name>
<feature type="domain" description="Reverse transcriptase" evidence="1">
    <location>
        <begin position="19"/>
        <end position="89"/>
    </location>
</feature>
<gene>
    <name evidence="2" type="primary">pol</name>
    <name evidence="2" type="ORF">CR513_41157</name>
</gene>
<dbReference type="EMBL" id="QJKJ01008830">
    <property type="protein sequence ID" value="RDX78556.1"/>
    <property type="molecule type" value="Genomic_DNA"/>
</dbReference>
<dbReference type="InterPro" id="IPR000477">
    <property type="entry name" value="RT_dom"/>
</dbReference>
<dbReference type="InterPro" id="IPR043502">
    <property type="entry name" value="DNA/RNA_pol_sf"/>
</dbReference>
<dbReference type="Proteomes" id="UP000257109">
    <property type="component" value="Unassembled WGS sequence"/>
</dbReference>
<dbReference type="CDD" id="cd01647">
    <property type="entry name" value="RT_LTR"/>
    <property type="match status" value="1"/>
</dbReference>
<evidence type="ECO:0000313" key="2">
    <source>
        <dbReference type="EMBL" id="RDX78556.1"/>
    </source>
</evidence>
<evidence type="ECO:0000313" key="3">
    <source>
        <dbReference type="Proteomes" id="UP000257109"/>
    </source>
</evidence>
<dbReference type="OrthoDB" id="101614at2759"/>
<organism evidence="2 3">
    <name type="scientific">Mucuna pruriens</name>
    <name type="common">Velvet bean</name>
    <name type="synonym">Dolichos pruriens</name>
    <dbReference type="NCBI Taxonomy" id="157652"/>
    <lineage>
        <taxon>Eukaryota</taxon>
        <taxon>Viridiplantae</taxon>
        <taxon>Streptophyta</taxon>
        <taxon>Embryophyta</taxon>
        <taxon>Tracheophyta</taxon>
        <taxon>Spermatophyta</taxon>
        <taxon>Magnoliopsida</taxon>
        <taxon>eudicotyledons</taxon>
        <taxon>Gunneridae</taxon>
        <taxon>Pentapetalae</taxon>
        <taxon>rosids</taxon>
        <taxon>fabids</taxon>
        <taxon>Fabales</taxon>
        <taxon>Fabaceae</taxon>
        <taxon>Papilionoideae</taxon>
        <taxon>50 kb inversion clade</taxon>
        <taxon>NPAAA clade</taxon>
        <taxon>indigoferoid/millettioid clade</taxon>
        <taxon>Phaseoleae</taxon>
        <taxon>Mucuna</taxon>
    </lineage>
</organism>
<dbReference type="InterPro" id="IPR043128">
    <property type="entry name" value="Rev_trsase/Diguanyl_cyclase"/>
</dbReference>
<dbReference type="PANTHER" id="PTHR24559">
    <property type="entry name" value="TRANSPOSON TY3-I GAG-POL POLYPROTEIN"/>
    <property type="match status" value="1"/>
</dbReference>
<feature type="non-terminal residue" evidence="2">
    <location>
        <position position="1"/>
    </location>
</feature>
<protein>
    <submittedName>
        <fullName evidence="2">Retrovirus-related Pol polyprotein from transposon 17.6</fullName>
    </submittedName>
</protein>
<proteinExistence type="predicted"/>
<keyword evidence="3" id="KW-1185">Reference proteome</keyword>